<sequence length="388" mass="44594">MPRAKPLPECEGPKLEPFADDILDLDIKFLDIITTADDGGRKAIVLKARIDRKIYAVKIFQHRINTSYDFGNDYLQPLTTGEPENNAAHRGQDDSDRLNDDTLVSRRPTTEQDKYVLPFFCECRAYGRLKETGREDLVARAHGYLSFVLTQEVRELFNDVIARYASPTQADILSVLGLSGELALDPVFAIVKDWIDHPPFNDVCDIALAESALYPRMLRNLKALHRLGIVVRDISLGQYVNGVLVDLSSAWTVPHCFGPEAGIRPRWEFLSQAAWDLYCFQTQVIDAYNGPYRKMLNKEELLPEVSFRVYSPPEMLDRLRPRPHRQQPYLPLLGNQPWLESQFLTEMPPFDPSKFNWVKAQVARRRLTANDMNNQPKPTKKRRRKIRA</sequence>
<dbReference type="Proteomes" id="UP001286456">
    <property type="component" value="Unassembled WGS sequence"/>
</dbReference>
<reference evidence="2" key="1">
    <citation type="journal article" date="2023" name="Mol. Phylogenet. Evol.">
        <title>Genome-scale phylogeny and comparative genomics of the fungal order Sordariales.</title>
        <authorList>
            <person name="Hensen N."/>
            <person name="Bonometti L."/>
            <person name="Westerberg I."/>
            <person name="Brannstrom I.O."/>
            <person name="Guillou S."/>
            <person name="Cros-Aarteil S."/>
            <person name="Calhoun S."/>
            <person name="Haridas S."/>
            <person name="Kuo A."/>
            <person name="Mondo S."/>
            <person name="Pangilinan J."/>
            <person name="Riley R."/>
            <person name="LaButti K."/>
            <person name="Andreopoulos B."/>
            <person name="Lipzen A."/>
            <person name="Chen C."/>
            <person name="Yan M."/>
            <person name="Daum C."/>
            <person name="Ng V."/>
            <person name="Clum A."/>
            <person name="Steindorff A."/>
            <person name="Ohm R.A."/>
            <person name="Martin F."/>
            <person name="Silar P."/>
            <person name="Natvig D.O."/>
            <person name="Lalanne C."/>
            <person name="Gautier V."/>
            <person name="Ament-Velasquez S.L."/>
            <person name="Kruys A."/>
            <person name="Hutchinson M.I."/>
            <person name="Powell A.J."/>
            <person name="Barry K."/>
            <person name="Miller A.N."/>
            <person name="Grigoriev I.V."/>
            <person name="Debuchy R."/>
            <person name="Gladieux P."/>
            <person name="Hiltunen Thoren M."/>
            <person name="Johannesson H."/>
        </authorList>
    </citation>
    <scope>NUCLEOTIDE SEQUENCE</scope>
    <source>
        <strain evidence="2">SMH4131-1</strain>
    </source>
</reference>
<dbReference type="InterPro" id="IPR025213">
    <property type="entry name" value="Sim4_Fta2"/>
</dbReference>
<evidence type="ECO:0000313" key="2">
    <source>
        <dbReference type="EMBL" id="KAK3331570.1"/>
    </source>
</evidence>
<evidence type="ECO:0000256" key="1">
    <source>
        <dbReference type="SAM" id="MobiDB-lite"/>
    </source>
</evidence>
<accession>A0AAE0IV85</accession>
<keyword evidence="3" id="KW-1185">Reference proteome</keyword>
<protein>
    <submittedName>
        <fullName evidence="2">Kinetochore Sim4 complex subunit FTA2-domain-containing protein</fullName>
    </submittedName>
</protein>
<feature type="region of interest" description="Disordered" evidence="1">
    <location>
        <begin position="75"/>
        <end position="102"/>
    </location>
</feature>
<gene>
    <name evidence="2" type="ORF">B0T19DRAFT_83187</name>
</gene>
<evidence type="ECO:0000313" key="3">
    <source>
        <dbReference type="Proteomes" id="UP001286456"/>
    </source>
</evidence>
<dbReference type="AlphaFoldDB" id="A0AAE0IV85"/>
<organism evidence="2 3">
    <name type="scientific">Cercophora scortea</name>
    <dbReference type="NCBI Taxonomy" id="314031"/>
    <lineage>
        <taxon>Eukaryota</taxon>
        <taxon>Fungi</taxon>
        <taxon>Dikarya</taxon>
        <taxon>Ascomycota</taxon>
        <taxon>Pezizomycotina</taxon>
        <taxon>Sordariomycetes</taxon>
        <taxon>Sordariomycetidae</taxon>
        <taxon>Sordariales</taxon>
        <taxon>Lasiosphaeriaceae</taxon>
        <taxon>Cercophora</taxon>
    </lineage>
</organism>
<proteinExistence type="predicted"/>
<name>A0AAE0IV85_9PEZI</name>
<comment type="caution">
    <text evidence="2">The sequence shown here is derived from an EMBL/GenBank/DDBJ whole genome shotgun (WGS) entry which is preliminary data.</text>
</comment>
<dbReference type="Pfam" id="PF13095">
    <property type="entry name" value="FTA2"/>
    <property type="match status" value="1"/>
</dbReference>
<feature type="compositionally biased region" description="Basic and acidic residues" evidence="1">
    <location>
        <begin position="90"/>
        <end position="102"/>
    </location>
</feature>
<feature type="region of interest" description="Disordered" evidence="1">
    <location>
        <begin position="366"/>
        <end position="388"/>
    </location>
</feature>
<reference evidence="2" key="2">
    <citation type="submission" date="2023-06" db="EMBL/GenBank/DDBJ databases">
        <authorList>
            <consortium name="Lawrence Berkeley National Laboratory"/>
            <person name="Haridas S."/>
            <person name="Hensen N."/>
            <person name="Bonometti L."/>
            <person name="Westerberg I."/>
            <person name="Brannstrom I.O."/>
            <person name="Guillou S."/>
            <person name="Cros-Aarteil S."/>
            <person name="Calhoun S."/>
            <person name="Kuo A."/>
            <person name="Mondo S."/>
            <person name="Pangilinan J."/>
            <person name="Riley R."/>
            <person name="Labutti K."/>
            <person name="Andreopoulos B."/>
            <person name="Lipzen A."/>
            <person name="Chen C."/>
            <person name="Yanf M."/>
            <person name="Daum C."/>
            <person name="Ng V."/>
            <person name="Clum A."/>
            <person name="Steindorff A."/>
            <person name="Ohm R."/>
            <person name="Martin F."/>
            <person name="Silar P."/>
            <person name="Natvig D."/>
            <person name="Lalanne C."/>
            <person name="Gautier V."/>
            <person name="Ament-Velasquez S.L."/>
            <person name="Kruys A."/>
            <person name="Hutchinson M.I."/>
            <person name="Powell A.J."/>
            <person name="Barry K."/>
            <person name="Miller A.N."/>
            <person name="Grigoriev I.V."/>
            <person name="Debuchy R."/>
            <person name="Gladieux P."/>
            <person name="Thoren M.H."/>
            <person name="Johannesson H."/>
        </authorList>
    </citation>
    <scope>NUCLEOTIDE SEQUENCE</scope>
    <source>
        <strain evidence="2">SMH4131-1</strain>
    </source>
</reference>
<dbReference type="EMBL" id="JAUEPO010000002">
    <property type="protein sequence ID" value="KAK3331570.1"/>
    <property type="molecule type" value="Genomic_DNA"/>
</dbReference>
<feature type="compositionally biased region" description="Basic residues" evidence="1">
    <location>
        <begin position="378"/>
        <end position="388"/>
    </location>
</feature>